<name>A0ACD4UIF3_9CAUD</name>
<protein>
    <submittedName>
        <fullName evidence="1">Uncharacterized protein</fullName>
    </submittedName>
</protein>
<reference evidence="1" key="1">
    <citation type="submission" date="2023-06" db="EMBL/GenBank/DDBJ databases">
        <authorList>
            <person name="Byrum C.A."/>
            <person name="Fullante V.A."/>
            <person name="Ghosh G."/>
            <person name="Ivey A.L."/>
            <person name="Joby C.P."/>
            <person name="Johnson E."/>
            <person name="Kamil H.A."/>
            <person name="Martinez L."/>
            <person name="Tutelo G.A."/>
            <person name="Wilson D."/>
            <person name="Ziegler A.J."/>
            <person name="Garlena R.A."/>
            <person name="Russell D.A."/>
            <person name="Jacobs-Sera D."/>
            <person name="Hatfull G.F."/>
        </authorList>
    </citation>
    <scope>NUCLEOTIDE SEQUENCE</scope>
</reference>
<dbReference type="Proteomes" id="UP001654554">
    <property type="component" value="Segment"/>
</dbReference>
<sequence>MNGFAVAQGMADIRTLPVSSFLDFVWHMLTRNADDKAVEKFRRTLWMPPKGVVADARSPWSAEAETRAFQAVKAMTTGNAPKAITDMQGSMRERAAAAGKARASAAS</sequence>
<dbReference type="EMBL" id="OR159674">
    <property type="protein sequence ID" value="WKW87067.1"/>
    <property type="molecule type" value="Genomic_DNA"/>
</dbReference>
<evidence type="ECO:0000313" key="1">
    <source>
        <dbReference type="EMBL" id="WKW87067.1"/>
    </source>
</evidence>
<gene>
    <name evidence="1" type="primary">30</name>
    <name evidence="1" type="ORF">SEA_NICOLE72_30</name>
</gene>
<keyword evidence="2" id="KW-1185">Reference proteome</keyword>
<accession>A0ACD4UIF3</accession>
<evidence type="ECO:0000313" key="2">
    <source>
        <dbReference type="Proteomes" id="UP001654554"/>
    </source>
</evidence>
<organism evidence="1 2">
    <name type="scientific">Microbacterium phage Nicole72</name>
    <dbReference type="NCBI Taxonomy" id="3062838"/>
    <lineage>
        <taxon>Viruses</taxon>
        <taxon>Duplodnaviria</taxon>
        <taxon>Heunggongvirae</taxon>
        <taxon>Uroviricota</taxon>
        <taxon>Caudoviricetes</taxon>
        <taxon>Hodgkinviridae</taxon>
        <taxon>Meganvirus</taxon>
        <taxon>Meganvirus nichole72</taxon>
    </lineage>
</organism>
<proteinExistence type="predicted"/>